<evidence type="ECO:0000256" key="3">
    <source>
        <dbReference type="ARBA" id="ARBA00022723"/>
    </source>
</evidence>
<evidence type="ECO:0000256" key="4">
    <source>
        <dbReference type="ARBA" id="ARBA00022842"/>
    </source>
</evidence>
<dbReference type="Pfam" id="PF02879">
    <property type="entry name" value="PGM_PMM_II"/>
    <property type="match status" value="1"/>
</dbReference>
<comment type="caution">
    <text evidence="9">The sequence shown here is derived from an EMBL/GenBank/DDBJ whole genome shotgun (WGS) entry which is preliminary data.</text>
</comment>
<feature type="domain" description="Alpha-D-phosphohexomutase alpha/beta/alpha" evidence="7">
    <location>
        <begin position="209"/>
        <end position="311"/>
    </location>
</feature>
<organism evidence="9 10">
    <name type="scientific">Hymenobacter fastidiosus</name>
    <dbReference type="NCBI Taxonomy" id="486264"/>
    <lineage>
        <taxon>Bacteria</taxon>
        <taxon>Pseudomonadati</taxon>
        <taxon>Bacteroidota</taxon>
        <taxon>Cytophagia</taxon>
        <taxon>Cytophagales</taxon>
        <taxon>Hymenobacteraceae</taxon>
        <taxon>Hymenobacter</taxon>
    </lineage>
</organism>
<evidence type="ECO:0000256" key="1">
    <source>
        <dbReference type="ARBA" id="ARBA00010231"/>
    </source>
</evidence>
<evidence type="ECO:0000313" key="9">
    <source>
        <dbReference type="EMBL" id="GAA4013068.1"/>
    </source>
</evidence>
<dbReference type="PANTHER" id="PTHR45745:SF1">
    <property type="entry name" value="PHOSPHOGLUCOMUTASE 2B-RELATED"/>
    <property type="match status" value="1"/>
</dbReference>
<evidence type="ECO:0000259" key="7">
    <source>
        <dbReference type="Pfam" id="PF02879"/>
    </source>
</evidence>
<keyword evidence="10" id="KW-1185">Reference proteome</keyword>
<protein>
    <submittedName>
        <fullName evidence="9">Phospho-sugar mutase</fullName>
    </submittedName>
</protein>
<evidence type="ECO:0000259" key="6">
    <source>
        <dbReference type="Pfam" id="PF02878"/>
    </source>
</evidence>
<accession>A0ABP7SL98</accession>
<sequence length="578" mass="63757">MALTPDLHQKVTTWLTGNYDAETKAHIQELLDSDQDEALSDAFYRDLEFGTGGLRGIMGAGSNRMNRYTLGMATQGLSNYLLKSFPNQEIKVALAYDSRNNSREFARIAAGIFSANGITAYLFEDLRPTPELSFAIRHLGCQSGCVITASHNPKEYNGYKVYWEDGSQVVAPHDRNIIAEVAAIRSPDEVKFQADESRIHPLGQELDAAYLAEVQKLSINPAAIQRQHDLKIVYTPLHGTGITLVPKVLANFGFTNVSIVAAQATPDGDFPTVLSPNPEEKVAMQMALDQAQQLDADLVLATDPDADRIGIGVKNTAGEWVLLNGNQTAALLTQYLLSARKEAGKMTAQDYIVYTIVTSDVLGDIARHYGVKAYQTLTGFKYIAGIIRDLEGRENYIGGGEESYGYMIGDFVRDKDSVSACAIIAEMAAVAKDRGQSLYEAMVQMYTEHGLYKEDLISLTKKGQRGAEEIQEMMRHLRANPPKTIASQPVVELRDYQTGWIRNLQTGQETPTGLESSNVLQFILADGSKVSARPSGTEPKIKFYFSVRNPLKSAVDFDQVNQKLGDYINLIIEDMQLK</sequence>
<dbReference type="SUPFAM" id="SSF53738">
    <property type="entry name" value="Phosphoglucomutase, first 3 domains"/>
    <property type="match status" value="3"/>
</dbReference>
<dbReference type="InterPro" id="IPR005844">
    <property type="entry name" value="A-D-PHexomutase_a/b/a-I"/>
</dbReference>
<dbReference type="PRINTS" id="PR00509">
    <property type="entry name" value="PGMPMM"/>
</dbReference>
<dbReference type="InterPro" id="IPR005845">
    <property type="entry name" value="A-D-PHexomutase_a/b/a-II"/>
</dbReference>
<gene>
    <name evidence="9" type="ORF">GCM10022408_27450</name>
</gene>
<dbReference type="Proteomes" id="UP001500567">
    <property type="component" value="Unassembled WGS sequence"/>
</dbReference>
<dbReference type="RefSeq" id="WP_345073770.1">
    <property type="nucleotide sequence ID" value="NZ_BAABDJ010000033.1"/>
</dbReference>
<dbReference type="EMBL" id="BAABDJ010000033">
    <property type="protein sequence ID" value="GAA4013068.1"/>
    <property type="molecule type" value="Genomic_DNA"/>
</dbReference>
<feature type="domain" description="Alpha-D-phosphohexomutase alpha/beta/alpha" evidence="6">
    <location>
        <begin position="48"/>
        <end position="185"/>
    </location>
</feature>
<dbReference type="PANTHER" id="PTHR45745">
    <property type="entry name" value="PHOSPHOMANNOMUTASE 45A"/>
    <property type="match status" value="1"/>
</dbReference>
<keyword evidence="5" id="KW-0413">Isomerase</keyword>
<dbReference type="InterPro" id="IPR005846">
    <property type="entry name" value="A-D-PHexomutase_a/b/a-III"/>
</dbReference>
<proteinExistence type="inferred from homology"/>
<keyword evidence="2" id="KW-0597">Phosphoprotein</keyword>
<evidence type="ECO:0000313" key="10">
    <source>
        <dbReference type="Proteomes" id="UP001500567"/>
    </source>
</evidence>
<dbReference type="Pfam" id="PF02878">
    <property type="entry name" value="PGM_PMM_I"/>
    <property type="match status" value="1"/>
</dbReference>
<dbReference type="InterPro" id="IPR036900">
    <property type="entry name" value="A-D-PHexomutase_C_sf"/>
</dbReference>
<dbReference type="CDD" id="cd05799">
    <property type="entry name" value="PGM2"/>
    <property type="match status" value="1"/>
</dbReference>
<evidence type="ECO:0000259" key="8">
    <source>
        <dbReference type="Pfam" id="PF02880"/>
    </source>
</evidence>
<dbReference type="Gene3D" id="3.40.120.10">
    <property type="entry name" value="Alpha-D-Glucose-1,6-Bisphosphate, subunit A, domain 3"/>
    <property type="match status" value="3"/>
</dbReference>
<dbReference type="SUPFAM" id="SSF55957">
    <property type="entry name" value="Phosphoglucomutase, C-terminal domain"/>
    <property type="match status" value="1"/>
</dbReference>
<dbReference type="Pfam" id="PF02880">
    <property type="entry name" value="PGM_PMM_III"/>
    <property type="match status" value="1"/>
</dbReference>
<dbReference type="InterPro" id="IPR016055">
    <property type="entry name" value="A-D-PHexomutase_a/b/a-I/II/III"/>
</dbReference>
<keyword evidence="3" id="KW-0479">Metal-binding</keyword>
<evidence type="ECO:0000256" key="5">
    <source>
        <dbReference type="ARBA" id="ARBA00023235"/>
    </source>
</evidence>
<keyword evidence="4" id="KW-0460">Magnesium</keyword>
<comment type="similarity">
    <text evidence="1">Belongs to the phosphohexose mutase family.</text>
</comment>
<dbReference type="InterPro" id="IPR005841">
    <property type="entry name" value="Alpha-D-phosphohexomutase_SF"/>
</dbReference>
<reference evidence="10" key="1">
    <citation type="journal article" date="2019" name="Int. J. Syst. Evol. Microbiol.">
        <title>The Global Catalogue of Microorganisms (GCM) 10K type strain sequencing project: providing services to taxonomists for standard genome sequencing and annotation.</title>
        <authorList>
            <consortium name="The Broad Institute Genomics Platform"/>
            <consortium name="The Broad Institute Genome Sequencing Center for Infectious Disease"/>
            <person name="Wu L."/>
            <person name="Ma J."/>
        </authorList>
    </citation>
    <scope>NUCLEOTIDE SEQUENCE [LARGE SCALE GENOMIC DNA]</scope>
    <source>
        <strain evidence="10">JCM 17224</strain>
    </source>
</reference>
<name>A0ABP7SL98_9BACT</name>
<dbReference type="Gene3D" id="3.30.310.50">
    <property type="entry name" value="Alpha-D-phosphohexomutase, C-terminal domain"/>
    <property type="match status" value="1"/>
</dbReference>
<evidence type="ECO:0000256" key="2">
    <source>
        <dbReference type="ARBA" id="ARBA00022553"/>
    </source>
</evidence>
<feature type="domain" description="Alpha-D-phosphohexomutase alpha/beta/alpha" evidence="8">
    <location>
        <begin position="324"/>
        <end position="444"/>
    </location>
</feature>